<dbReference type="Proteomes" id="UP000829517">
    <property type="component" value="Unassembled WGS sequence"/>
</dbReference>
<name>A0ABS9J077_9FLAO</name>
<sequence length="116" mass="12745">MKSLTTLTLLLFLTFLFISCEAEDIRQSDMYENVNPQSLHKFKDSEENSGGGSGDNNPGDYDPFPDGVGDVDYPGLNPDNEPSDENNSTNPEPPSSNPIEPSRDPNVPLNDFEHAN</sequence>
<proteinExistence type="predicted"/>
<keyword evidence="4" id="KW-1185">Reference proteome</keyword>
<protein>
    <submittedName>
        <fullName evidence="3">Uncharacterized protein</fullName>
    </submittedName>
</protein>
<dbReference type="PROSITE" id="PS51257">
    <property type="entry name" value="PROKAR_LIPOPROTEIN"/>
    <property type="match status" value="1"/>
</dbReference>
<evidence type="ECO:0000313" key="4">
    <source>
        <dbReference type="Proteomes" id="UP000829517"/>
    </source>
</evidence>
<evidence type="ECO:0000256" key="1">
    <source>
        <dbReference type="SAM" id="MobiDB-lite"/>
    </source>
</evidence>
<feature type="chain" id="PRO_5045207685" evidence="2">
    <location>
        <begin position="23"/>
        <end position="116"/>
    </location>
</feature>
<dbReference type="EMBL" id="JAETXX010000001">
    <property type="protein sequence ID" value="MCF8713837.1"/>
    <property type="molecule type" value="Genomic_DNA"/>
</dbReference>
<gene>
    <name evidence="3" type="ORF">JM658_03270</name>
</gene>
<dbReference type="RefSeq" id="WP_236957796.1">
    <property type="nucleotide sequence ID" value="NZ_JAETXX010000001.1"/>
</dbReference>
<accession>A0ABS9J077</accession>
<reference evidence="3 4" key="1">
    <citation type="submission" date="2021-01" db="EMBL/GenBank/DDBJ databases">
        <title>Genome sequencing of Joostella atrarenae M1-2 (= KCTC 23194).</title>
        <authorList>
            <person name="Zakaria M.R."/>
            <person name="Lam M.Q."/>
            <person name="Chong C.S."/>
        </authorList>
    </citation>
    <scope>NUCLEOTIDE SEQUENCE [LARGE SCALE GENOMIC DNA]</scope>
    <source>
        <strain evidence="3 4">M1-2</strain>
    </source>
</reference>
<feature type="region of interest" description="Disordered" evidence="1">
    <location>
        <begin position="36"/>
        <end position="116"/>
    </location>
</feature>
<organism evidence="3 4">
    <name type="scientific">Joostella atrarenae</name>
    <dbReference type="NCBI Taxonomy" id="679257"/>
    <lineage>
        <taxon>Bacteria</taxon>
        <taxon>Pseudomonadati</taxon>
        <taxon>Bacteroidota</taxon>
        <taxon>Flavobacteriia</taxon>
        <taxon>Flavobacteriales</taxon>
        <taxon>Flavobacteriaceae</taxon>
        <taxon>Joostella</taxon>
    </lineage>
</organism>
<evidence type="ECO:0000256" key="2">
    <source>
        <dbReference type="SAM" id="SignalP"/>
    </source>
</evidence>
<feature type="signal peptide" evidence="2">
    <location>
        <begin position="1"/>
        <end position="22"/>
    </location>
</feature>
<evidence type="ECO:0000313" key="3">
    <source>
        <dbReference type="EMBL" id="MCF8713837.1"/>
    </source>
</evidence>
<keyword evidence="2" id="KW-0732">Signal</keyword>
<comment type="caution">
    <text evidence="3">The sequence shown here is derived from an EMBL/GenBank/DDBJ whole genome shotgun (WGS) entry which is preliminary data.</text>
</comment>